<evidence type="ECO:0000256" key="8">
    <source>
        <dbReference type="ARBA" id="ARBA00023239"/>
    </source>
</evidence>
<evidence type="ECO:0000313" key="11">
    <source>
        <dbReference type="Proteomes" id="UP000007963"/>
    </source>
</evidence>
<dbReference type="PANTHER" id="PTHR48080:SF4">
    <property type="entry name" value="GLUCARATE DEHYDRATASE"/>
    <property type="match status" value="1"/>
</dbReference>
<keyword evidence="8" id="KW-0456">Lyase</keyword>
<feature type="domain" description="Mandelate racemase/muconate lactonizing enzyme C-terminal" evidence="9">
    <location>
        <begin position="170"/>
        <end position="264"/>
    </location>
</feature>
<comment type="pathway">
    <text evidence="3">Carbohydrate acid metabolism; D-glucarate degradation; 2,5-dioxopentanoate from D-glucarate: step 1/2.</text>
</comment>
<evidence type="ECO:0000256" key="6">
    <source>
        <dbReference type="ARBA" id="ARBA00022723"/>
    </source>
</evidence>
<dbReference type="InterPro" id="IPR029017">
    <property type="entry name" value="Enolase-like_N"/>
</dbReference>
<dbReference type="SFLD" id="SFLDG00055">
    <property type="entry name" value="glucarate_dehydratase"/>
    <property type="match status" value="1"/>
</dbReference>
<dbReference type="HOGENOM" id="CLU_030273_9_0_1"/>
<evidence type="ECO:0000256" key="7">
    <source>
        <dbReference type="ARBA" id="ARBA00022842"/>
    </source>
</evidence>
<evidence type="ECO:0000256" key="3">
    <source>
        <dbReference type="ARBA" id="ARBA00005183"/>
    </source>
</evidence>
<dbReference type="SFLD" id="SFLDS00001">
    <property type="entry name" value="Enolase"/>
    <property type="match status" value="1"/>
</dbReference>
<comment type="similarity">
    <text evidence="4">Belongs to the mandelate racemase/muconate lactonizing enzyme family. GlucD subfamily.</text>
</comment>
<dbReference type="InterPro" id="IPR034598">
    <property type="entry name" value="GlucD-like"/>
</dbReference>
<dbReference type="InterPro" id="IPR013342">
    <property type="entry name" value="Mandelate_racemase_C"/>
</dbReference>
<dbReference type="OMA" id="MQYLIPN"/>
<dbReference type="InterPro" id="IPR029065">
    <property type="entry name" value="Enolase_C-like"/>
</dbReference>
<comment type="catalytic activity">
    <reaction evidence="1">
        <text>D-glucarate = 5-dehydro-4-deoxy-D-glucarate + H2O</text>
        <dbReference type="Rhea" id="RHEA:14573"/>
        <dbReference type="ChEBI" id="CHEBI:15377"/>
        <dbReference type="ChEBI" id="CHEBI:30612"/>
        <dbReference type="ChEBI" id="CHEBI:42819"/>
        <dbReference type="EC" id="4.2.1.40"/>
    </reaction>
</comment>
<sequence>MCQPAIIKEIVITPVAFHDMPLLNSVGVHEPFALRSVIEVRAGDTYGLGESYGDSAHIDRLKEAAARMKGVSVYNTNAIYKICEHSLVGDATSGGDGMAGMVTTASLADKVFSPFEVACLDIQGKLAGVPVSELLGGRVRDTVQYSAYLFYKWAGHPGQDEDEYGQALNSSDIVSQARRIINEYGFKAIKLKGGVYPPAQEVEAIKALHAAFPNTPLRLDPNAAWTVETSKWVAKELDGILEYLEDPTPGIEGMAAVAAEASMPLATNMAVVAFDQLPASIRQNAVQVILSDHHFWGGLRKSQTLAAICATWKMRLSMHSNSHLGISLAAMTHLASATPNLDYACDTHWPWKQQDEDVIARDALKWADGGVVVPTAPGLGVELDREKLARLHQQYLDCGIKERNDTKYMKASHPEFSSHIPKW</sequence>
<dbReference type="GO" id="GO:0008872">
    <property type="term" value="F:glucarate dehydratase activity"/>
    <property type="evidence" value="ECO:0007669"/>
    <property type="project" value="UniProtKB-EC"/>
</dbReference>
<dbReference type="PANTHER" id="PTHR48080">
    <property type="entry name" value="D-GALACTONATE DEHYDRATASE-RELATED"/>
    <property type="match status" value="1"/>
</dbReference>
<dbReference type="EC" id="4.2.1.40" evidence="5"/>
<dbReference type="Proteomes" id="UP000007963">
    <property type="component" value="Unassembled WGS sequence"/>
</dbReference>
<name>Q0CB96_ASPTN</name>
<dbReference type="SUPFAM" id="SSF51604">
    <property type="entry name" value="Enolase C-terminal domain-like"/>
    <property type="match status" value="1"/>
</dbReference>
<dbReference type="Gene3D" id="3.20.20.120">
    <property type="entry name" value="Enolase-like C-terminal domain"/>
    <property type="match status" value="1"/>
</dbReference>
<accession>Q0CB96</accession>
<dbReference type="RefSeq" id="XP_001217660.1">
    <property type="nucleotide sequence ID" value="XM_001217659.1"/>
</dbReference>
<evidence type="ECO:0000256" key="4">
    <source>
        <dbReference type="ARBA" id="ARBA00009938"/>
    </source>
</evidence>
<dbReference type="STRING" id="341663.Q0CB96"/>
<evidence type="ECO:0000256" key="2">
    <source>
        <dbReference type="ARBA" id="ARBA00001946"/>
    </source>
</evidence>
<dbReference type="SUPFAM" id="SSF54826">
    <property type="entry name" value="Enolase N-terminal domain-like"/>
    <property type="match status" value="1"/>
</dbReference>
<dbReference type="OrthoDB" id="17395at2759"/>
<dbReference type="AlphaFoldDB" id="Q0CB96"/>
<keyword evidence="7" id="KW-0460">Magnesium</keyword>
<dbReference type="CDD" id="cd03323">
    <property type="entry name" value="D-glucarate_dehydratase"/>
    <property type="match status" value="1"/>
</dbReference>
<evidence type="ECO:0000259" key="9">
    <source>
        <dbReference type="SMART" id="SM00922"/>
    </source>
</evidence>
<evidence type="ECO:0000313" key="10">
    <source>
        <dbReference type="EMBL" id="EAU30175.1"/>
    </source>
</evidence>
<dbReference type="EMBL" id="CH476607">
    <property type="protein sequence ID" value="EAU30175.1"/>
    <property type="molecule type" value="Genomic_DNA"/>
</dbReference>
<evidence type="ECO:0000256" key="5">
    <source>
        <dbReference type="ARBA" id="ARBA00011973"/>
    </source>
</evidence>
<dbReference type="eggNOG" id="ENOG502SIK1">
    <property type="taxonomic scope" value="Eukaryota"/>
</dbReference>
<proteinExistence type="inferred from homology"/>
<keyword evidence="6" id="KW-0479">Metal-binding</keyword>
<dbReference type="VEuPathDB" id="FungiDB:ATEG_09038"/>
<evidence type="ECO:0000256" key="1">
    <source>
        <dbReference type="ARBA" id="ARBA00001426"/>
    </source>
</evidence>
<organism evidence="10 11">
    <name type="scientific">Aspergillus terreus (strain NIH 2624 / FGSC A1156)</name>
    <dbReference type="NCBI Taxonomy" id="341663"/>
    <lineage>
        <taxon>Eukaryota</taxon>
        <taxon>Fungi</taxon>
        <taxon>Dikarya</taxon>
        <taxon>Ascomycota</taxon>
        <taxon>Pezizomycotina</taxon>
        <taxon>Eurotiomycetes</taxon>
        <taxon>Eurotiomycetidae</taxon>
        <taxon>Eurotiales</taxon>
        <taxon>Aspergillaceae</taxon>
        <taxon>Aspergillus</taxon>
        <taxon>Aspergillus subgen. Circumdati</taxon>
    </lineage>
</organism>
<dbReference type="GeneID" id="4353939"/>
<gene>
    <name evidence="10" type="ORF">ATEG_09038</name>
</gene>
<protein>
    <recommendedName>
        <fullName evidence="5">glucarate dehydratase</fullName>
        <ecNumber evidence="5">4.2.1.40</ecNumber>
    </recommendedName>
</protein>
<dbReference type="InterPro" id="IPR036849">
    <property type="entry name" value="Enolase-like_C_sf"/>
</dbReference>
<reference evidence="11" key="1">
    <citation type="submission" date="2005-09" db="EMBL/GenBank/DDBJ databases">
        <title>Annotation of the Aspergillus terreus NIH2624 genome.</title>
        <authorList>
            <person name="Birren B.W."/>
            <person name="Lander E.S."/>
            <person name="Galagan J.E."/>
            <person name="Nusbaum C."/>
            <person name="Devon K."/>
            <person name="Henn M."/>
            <person name="Ma L.-J."/>
            <person name="Jaffe D.B."/>
            <person name="Butler J."/>
            <person name="Alvarez P."/>
            <person name="Gnerre S."/>
            <person name="Grabherr M."/>
            <person name="Kleber M."/>
            <person name="Mauceli E.W."/>
            <person name="Brockman W."/>
            <person name="Rounsley S."/>
            <person name="Young S.K."/>
            <person name="LaButti K."/>
            <person name="Pushparaj V."/>
            <person name="DeCaprio D."/>
            <person name="Crawford M."/>
            <person name="Koehrsen M."/>
            <person name="Engels R."/>
            <person name="Montgomery P."/>
            <person name="Pearson M."/>
            <person name="Howarth C."/>
            <person name="Larson L."/>
            <person name="Luoma S."/>
            <person name="White J."/>
            <person name="Alvarado L."/>
            <person name="Kodira C.D."/>
            <person name="Zeng Q."/>
            <person name="Oleary S."/>
            <person name="Yandava C."/>
            <person name="Denning D.W."/>
            <person name="Nierman W.C."/>
            <person name="Milne T."/>
            <person name="Madden K."/>
        </authorList>
    </citation>
    <scope>NUCLEOTIDE SEQUENCE [LARGE SCALE GENOMIC DNA]</scope>
    <source>
        <strain evidence="11">NIH 2624 / FGSC A1156</strain>
    </source>
</reference>
<dbReference type="Gene3D" id="3.30.390.10">
    <property type="entry name" value="Enolase-like, N-terminal domain"/>
    <property type="match status" value="1"/>
</dbReference>
<dbReference type="SMART" id="SM00922">
    <property type="entry name" value="MR_MLE"/>
    <property type="match status" value="1"/>
</dbReference>
<dbReference type="Pfam" id="PF13378">
    <property type="entry name" value="MR_MLE_C"/>
    <property type="match status" value="1"/>
</dbReference>
<comment type="cofactor">
    <cofactor evidence="2">
        <name>Mg(2+)</name>
        <dbReference type="ChEBI" id="CHEBI:18420"/>
    </cofactor>
</comment>
<dbReference type="GO" id="GO:0046872">
    <property type="term" value="F:metal ion binding"/>
    <property type="evidence" value="ECO:0007669"/>
    <property type="project" value="UniProtKB-KW"/>
</dbReference>
<dbReference type="InterPro" id="IPR034593">
    <property type="entry name" value="DgoD-like"/>
</dbReference>